<dbReference type="RefSeq" id="WP_155216634.1">
    <property type="nucleotide sequence ID" value="NZ_WNHB01000003.1"/>
</dbReference>
<gene>
    <name evidence="1" type="ORF">GMB86_02855</name>
</gene>
<sequence length="95" mass="11166">MWDDLMWRDNSNCKRHDSYNYSNYNSNNYPNYTGIESLLRTLTPGTTINRLVLLGIDYEDVTFVNYDRSRNLAYFNNDGVIVVEANKIQSLDIEE</sequence>
<reference evidence="1 2" key="1">
    <citation type="submission" date="2019-11" db="EMBL/GenBank/DDBJ databases">
        <title>Terrilactibacillus tamarindus sp. nov. BCM23-1 isolated from bark of Tamarindus indica.</title>
        <authorList>
            <person name="Kingkaew E."/>
            <person name="Tanasupawat S."/>
        </authorList>
    </citation>
    <scope>NUCLEOTIDE SEQUENCE [LARGE SCALE GENOMIC DNA]</scope>
    <source>
        <strain evidence="1 2">BCM23-1</strain>
    </source>
</reference>
<accession>A0A6N8CLT3</accession>
<protein>
    <submittedName>
        <fullName evidence="1">Uncharacterized protein</fullName>
    </submittedName>
</protein>
<name>A0A6N8CLT3_9BACI</name>
<evidence type="ECO:0000313" key="2">
    <source>
        <dbReference type="Proteomes" id="UP000440978"/>
    </source>
</evidence>
<dbReference type="Proteomes" id="UP000440978">
    <property type="component" value="Unassembled WGS sequence"/>
</dbReference>
<organism evidence="1 2">
    <name type="scientific">Terrilactibacillus tamarindi</name>
    <dbReference type="NCBI Taxonomy" id="2599694"/>
    <lineage>
        <taxon>Bacteria</taxon>
        <taxon>Bacillati</taxon>
        <taxon>Bacillota</taxon>
        <taxon>Bacilli</taxon>
        <taxon>Bacillales</taxon>
        <taxon>Bacillaceae</taxon>
        <taxon>Terrilactibacillus</taxon>
    </lineage>
</organism>
<dbReference type="AlphaFoldDB" id="A0A6N8CLT3"/>
<dbReference type="OrthoDB" id="2885291at2"/>
<proteinExistence type="predicted"/>
<comment type="caution">
    <text evidence="1">The sequence shown here is derived from an EMBL/GenBank/DDBJ whole genome shotgun (WGS) entry which is preliminary data.</text>
</comment>
<keyword evidence="2" id="KW-1185">Reference proteome</keyword>
<evidence type="ECO:0000313" key="1">
    <source>
        <dbReference type="EMBL" id="MTT30954.1"/>
    </source>
</evidence>
<dbReference type="EMBL" id="WNHB01000003">
    <property type="protein sequence ID" value="MTT30954.1"/>
    <property type="molecule type" value="Genomic_DNA"/>
</dbReference>